<dbReference type="AlphaFoldDB" id="A0A3D9JN64"/>
<dbReference type="EMBL" id="QRDZ01000015">
    <property type="protein sequence ID" value="RED75434.1"/>
    <property type="molecule type" value="Genomic_DNA"/>
</dbReference>
<comment type="caution">
    <text evidence="1">The sequence shown here is derived from an EMBL/GenBank/DDBJ whole genome shotgun (WGS) entry which is preliminary data.</text>
</comment>
<reference evidence="1 2" key="1">
    <citation type="submission" date="2018-07" db="EMBL/GenBank/DDBJ databases">
        <title>Genomic Encyclopedia of Type Strains, Phase III (KMG-III): the genomes of soil and plant-associated and newly described type strains.</title>
        <authorList>
            <person name="Whitman W."/>
        </authorList>
    </citation>
    <scope>NUCLEOTIDE SEQUENCE [LARGE SCALE GENOMIC DNA]</scope>
    <source>
        <strain evidence="1 2">CECT 7287</strain>
    </source>
</reference>
<accession>A0A3D9JN64</accession>
<proteinExistence type="predicted"/>
<keyword evidence="2" id="KW-1185">Reference proteome</keyword>
<name>A0A3D9JN64_9BACL</name>
<gene>
    <name evidence="1" type="ORF">DFP98_11549</name>
</gene>
<sequence>MWTHSPLCVSRKVATAHAVAAGKGMKRFVSNDFMLFSYFIYFRVDKIIEIF</sequence>
<evidence type="ECO:0000313" key="1">
    <source>
        <dbReference type="EMBL" id="RED75434.1"/>
    </source>
</evidence>
<evidence type="ECO:0000313" key="2">
    <source>
        <dbReference type="Proteomes" id="UP000256977"/>
    </source>
</evidence>
<dbReference type="Proteomes" id="UP000256977">
    <property type="component" value="Unassembled WGS sequence"/>
</dbReference>
<protein>
    <submittedName>
        <fullName evidence="1">Uncharacterized protein</fullName>
    </submittedName>
</protein>
<organism evidence="1 2">
    <name type="scientific">Cohnella phaseoli</name>
    <dbReference type="NCBI Taxonomy" id="456490"/>
    <lineage>
        <taxon>Bacteria</taxon>
        <taxon>Bacillati</taxon>
        <taxon>Bacillota</taxon>
        <taxon>Bacilli</taxon>
        <taxon>Bacillales</taxon>
        <taxon>Paenibacillaceae</taxon>
        <taxon>Cohnella</taxon>
    </lineage>
</organism>